<gene>
    <name evidence="2" type="ORF">PMG11_10905</name>
</gene>
<dbReference type="EMBL" id="CDHK01000015">
    <property type="protein sequence ID" value="CEJ62405.1"/>
    <property type="molecule type" value="Genomic_DNA"/>
</dbReference>
<evidence type="ECO:0000256" key="1">
    <source>
        <dbReference type="SAM" id="MobiDB-lite"/>
    </source>
</evidence>
<dbReference type="AlphaFoldDB" id="A0A0F7U3U9"/>
<dbReference type="Proteomes" id="UP000042958">
    <property type="component" value="Unassembled WGS sequence"/>
</dbReference>
<keyword evidence="3" id="KW-1185">Reference proteome</keyword>
<reference evidence="3" key="1">
    <citation type="journal article" date="2015" name="Genome Announc.">
        <title>Draft genome sequence of the fungus Penicillium brasilianum MG11.</title>
        <authorList>
            <person name="Horn F."/>
            <person name="Linde J."/>
            <person name="Mattern D.J."/>
            <person name="Walther G."/>
            <person name="Guthke R."/>
            <person name="Brakhage A.A."/>
            <person name="Valiante V."/>
        </authorList>
    </citation>
    <scope>NUCLEOTIDE SEQUENCE [LARGE SCALE GENOMIC DNA]</scope>
    <source>
        <strain evidence="3">MG11</strain>
    </source>
</reference>
<sequence>MRISRLYKLYIFELASDTLLQRQCSASATDYEFFSTLSDTSSPRYANHGPINFEHSVRSNFEYPPFYLTNDLLAILLEQTLSVIECTVPGIIGLVIRLLKISYDLSNKTVILLDTASPSCRCLFGNGCSFEYEKYVPEGMLFIEVNTSFCISMYMRLLTDRSSLFPHLVNPPTMFESLKTTVERLATPVFARLLGFIPLGREYTDSDDTYRKDEYCKDECCKTGDSESEPSEAQVFVREEVFNSENGSQGDENHDSDTPSESRNDSNRMAWANTTRVLIPHTKKDSDFVLDGLSGNIFEDITERDVYVSTGKLKIPDIESRMRHISSNARHSTVRELEHTLVQAGFLVPYREGPSVWPPSIYSPDDECAGAVNDSVLQDFLKW</sequence>
<feature type="region of interest" description="Disordered" evidence="1">
    <location>
        <begin position="243"/>
        <end position="269"/>
    </location>
</feature>
<protein>
    <submittedName>
        <fullName evidence="2">Uncharacterized protein</fullName>
    </submittedName>
</protein>
<dbReference type="STRING" id="104259.A0A0F7U3U9"/>
<evidence type="ECO:0000313" key="2">
    <source>
        <dbReference type="EMBL" id="CEJ62405.1"/>
    </source>
</evidence>
<feature type="compositionally biased region" description="Basic and acidic residues" evidence="1">
    <location>
        <begin position="251"/>
        <end position="266"/>
    </location>
</feature>
<dbReference type="OrthoDB" id="443402at2759"/>
<name>A0A0F7U3U9_PENBI</name>
<evidence type="ECO:0000313" key="3">
    <source>
        <dbReference type="Proteomes" id="UP000042958"/>
    </source>
</evidence>
<accession>A0A0F7U3U9</accession>
<organism evidence="2 3">
    <name type="scientific">Penicillium brasilianum</name>
    <dbReference type="NCBI Taxonomy" id="104259"/>
    <lineage>
        <taxon>Eukaryota</taxon>
        <taxon>Fungi</taxon>
        <taxon>Dikarya</taxon>
        <taxon>Ascomycota</taxon>
        <taxon>Pezizomycotina</taxon>
        <taxon>Eurotiomycetes</taxon>
        <taxon>Eurotiomycetidae</taxon>
        <taxon>Eurotiales</taxon>
        <taxon>Aspergillaceae</taxon>
        <taxon>Penicillium</taxon>
    </lineage>
</organism>
<proteinExistence type="predicted"/>